<dbReference type="InterPro" id="IPR036890">
    <property type="entry name" value="HATPase_C_sf"/>
</dbReference>
<dbReference type="Pfam" id="PF10090">
    <property type="entry name" value="HPTransfase"/>
    <property type="match status" value="1"/>
</dbReference>
<evidence type="ECO:0000259" key="1">
    <source>
        <dbReference type="Pfam" id="PF10090"/>
    </source>
</evidence>
<feature type="domain" description="Histidine phosphotransferase ChpT C-terminal" evidence="1">
    <location>
        <begin position="81"/>
        <end position="202"/>
    </location>
</feature>
<gene>
    <name evidence="2" type="ORF">GCM10011395_07900</name>
</gene>
<keyword evidence="3" id="KW-1185">Reference proteome</keyword>
<protein>
    <submittedName>
        <fullName evidence="2">Histidine phosphotransferase</fullName>
    </submittedName>
</protein>
<name>A0ABQ1GB31_9SPHN</name>
<sequence length="214" mass="22364">MTMTPVDFASLLCSRLCHDLLSPVGALNNGLELLTDEHDPEMRARCLELLSDSAKASANKLKFFRLAFGAAGGFGETVDAREARAAIEGLFGDGHKVKLGWLVEDATLPKPAIKVLLNLALIAGDALVRGGQLDVGAESVDGQVEIVVRADGPRIVLDAEMRAALTGTHGEAVITPRAAAAYLVHALVQEGGGIVQVSDPDEAVLLFGAAFKVA</sequence>
<dbReference type="RefSeq" id="WP_188445557.1">
    <property type="nucleotide sequence ID" value="NZ_BMDW01000003.1"/>
</dbReference>
<dbReference type="Proteomes" id="UP000618591">
    <property type="component" value="Unassembled WGS sequence"/>
</dbReference>
<proteinExistence type="predicted"/>
<dbReference type="InterPro" id="IPR018762">
    <property type="entry name" value="ChpT_C"/>
</dbReference>
<accession>A0ABQ1GB31</accession>
<comment type="caution">
    <text evidence="2">The sequence shown here is derived from an EMBL/GenBank/DDBJ whole genome shotgun (WGS) entry which is preliminary data.</text>
</comment>
<dbReference type="Gene3D" id="3.30.565.10">
    <property type="entry name" value="Histidine kinase-like ATPase, C-terminal domain"/>
    <property type="match status" value="1"/>
</dbReference>
<dbReference type="Gene3D" id="1.10.287.130">
    <property type="match status" value="1"/>
</dbReference>
<dbReference type="EMBL" id="BMDW01000003">
    <property type="protein sequence ID" value="GGA40063.1"/>
    <property type="molecule type" value="Genomic_DNA"/>
</dbReference>
<organism evidence="2 3">
    <name type="scientific">Sphingomonas psychrolutea</name>
    <dbReference type="NCBI Taxonomy" id="1259676"/>
    <lineage>
        <taxon>Bacteria</taxon>
        <taxon>Pseudomonadati</taxon>
        <taxon>Pseudomonadota</taxon>
        <taxon>Alphaproteobacteria</taxon>
        <taxon>Sphingomonadales</taxon>
        <taxon>Sphingomonadaceae</taxon>
        <taxon>Sphingomonas</taxon>
    </lineage>
</organism>
<evidence type="ECO:0000313" key="3">
    <source>
        <dbReference type="Proteomes" id="UP000618591"/>
    </source>
</evidence>
<reference evidence="3" key="1">
    <citation type="journal article" date="2019" name="Int. J. Syst. Evol. Microbiol.">
        <title>The Global Catalogue of Microorganisms (GCM) 10K type strain sequencing project: providing services to taxonomists for standard genome sequencing and annotation.</title>
        <authorList>
            <consortium name="The Broad Institute Genomics Platform"/>
            <consortium name="The Broad Institute Genome Sequencing Center for Infectious Disease"/>
            <person name="Wu L."/>
            <person name="Ma J."/>
        </authorList>
    </citation>
    <scope>NUCLEOTIDE SEQUENCE [LARGE SCALE GENOMIC DNA]</scope>
    <source>
        <strain evidence="3">CGMCC 1.10106</strain>
    </source>
</reference>
<evidence type="ECO:0000313" key="2">
    <source>
        <dbReference type="EMBL" id="GGA40063.1"/>
    </source>
</evidence>